<evidence type="ECO:0000313" key="2">
    <source>
        <dbReference type="EMBL" id="THV13847.1"/>
    </source>
</evidence>
<dbReference type="Proteomes" id="UP000309667">
    <property type="component" value="Unassembled WGS sequence"/>
</dbReference>
<evidence type="ECO:0000313" key="3">
    <source>
        <dbReference type="Proteomes" id="UP000309667"/>
    </source>
</evidence>
<dbReference type="InterPro" id="IPR013321">
    <property type="entry name" value="Arc_rbn_hlx_hlx"/>
</dbReference>
<feature type="domain" description="Arc-like DNA binding" evidence="1">
    <location>
        <begin position="2"/>
        <end position="47"/>
    </location>
</feature>
<dbReference type="EMBL" id="STGT01000003">
    <property type="protein sequence ID" value="THV13847.1"/>
    <property type="molecule type" value="Genomic_DNA"/>
</dbReference>
<comment type="caution">
    <text evidence="2">The sequence shown here is derived from an EMBL/GenBank/DDBJ whole genome shotgun (WGS) entry which is preliminary data.</text>
</comment>
<keyword evidence="3" id="KW-1185">Reference proteome</keyword>
<keyword evidence="2" id="KW-0238">DNA-binding</keyword>
<reference evidence="2 3" key="1">
    <citation type="submission" date="2019-04" db="EMBL/GenBank/DDBJ databases">
        <title>Genome sequence of strain 7209-2.</title>
        <authorList>
            <person name="Gao J."/>
            <person name="Sun J."/>
        </authorList>
    </citation>
    <scope>NUCLEOTIDE SEQUENCE [LARGE SCALE GENOMIC DNA]</scope>
    <source>
        <strain evidence="2 3">7209-2</strain>
    </source>
</reference>
<dbReference type="Gene3D" id="1.10.1220.10">
    <property type="entry name" value="Met repressor-like"/>
    <property type="match status" value="1"/>
</dbReference>
<dbReference type="GO" id="GO:0003677">
    <property type="term" value="F:DNA binding"/>
    <property type="evidence" value="ECO:0007669"/>
    <property type="project" value="UniProtKB-KW"/>
</dbReference>
<gene>
    <name evidence="2" type="ORF">E9677_13180</name>
</gene>
<dbReference type="InterPro" id="IPR005569">
    <property type="entry name" value="Arc_DNA-bd_dom"/>
</dbReference>
<accession>A0ABY2QU80</accession>
<organism evidence="2 3">
    <name type="scientific">Rhizobium rhizophilum</name>
    <dbReference type="NCBI Taxonomy" id="1850373"/>
    <lineage>
        <taxon>Bacteria</taxon>
        <taxon>Pseudomonadati</taxon>
        <taxon>Pseudomonadota</taxon>
        <taxon>Alphaproteobacteria</taxon>
        <taxon>Hyphomicrobiales</taxon>
        <taxon>Rhizobiaceae</taxon>
        <taxon>Rhizobium/Agrobacterium group</taxon>
        <taxon>Rhizobium</taxon>
    </lineage>
</organism>
<dbReference type="Pfam" id="PF03869">
    <property type="entry name" value="Arc"/>
    <property type="match status" value="1"/>
</dbReference>
<name>A0ABY2QU80_9HYPH</name>
<sequence length="100" mass="11504">MAREDLHFRLRIPEELKNKVEEASAQNGRSMTAEMVDRLELSFNEGSRQDYSRRVDLLLDNEARLRDAVTRAVAALDQGDVGKARELLLVGAYFERRPQE</sequence>
<protein>
    <submittedName>
        <fullName evidence="2">Arc family DNA-binding protein</fullName>
    </submittedName>
</protein>
<dbReference type="InterPro" id="IPR010985">
    <property type="entry name" value="Ribbon_hlx_hlx"/>
</dbReference>
<evidence type="ECO:0000259" key="1">
    <source>
        <dbReference type="Pfam" id="PF03869"/>
    </source>
</evidence>
<dbReference type="SUPFAM" id="SSF47598">
    <property type="entry name" value="Ribbon-helix-helix"/>
    <property type="match status" value="1"/>
</dbReference>
<proteinExistence type="predicted"/>
<dbReference type="RefSeq" id="WP_136558537.1">
    <property type="nucleotide sequence ID" value="NZ_STGT01000003.1"/>
</dbReference>